<evidence type="ECO:0008006" key="3">
    <source>
        <dbReference type="Google" id="ProtNLM"/>
    </source>
</evidence>
<name>A0AAW2TMR2_9LAMI</name>
<feature type="chain" id="PRO_5043374390" description="Copia protein" evidence="1">
    <location>
        <begin position="21"/>
        <end position="164"/>
    </location>
</feature>
<dbReference type="AlphaFoldDB" id="A0AAW2TMR2"/>
<protein>
    <recommendedName>
        <fullName evidence="3">Copia protein</fullName>
    </recommendedName>
</protein>
<accession>A0AAW2TMR2</accession>
<keyword evidence="1" id="KW-0732">Signal</keyword>
<organism evidence="2">
    <name type="scientific">Sesamum latifolium</name>
    <dbReference type="NCBI Taxonomy" id="2727402"/>
    <lineage>
        <taxon>Eukaryota</taxon>
        <taxon>Viridiplantae</taxon>
        <taxon>Streptophyta</taxon>
        <taxon>Embryophyta</taxon>
        <taxon>Tracheophyta</taxon>
        <taxon>Spermatophyta</taxon>
        <taxon>Magnoliopsida</taxon>
        <taxon>eudicotyledons</taxon>
        <taxon>Gunneridae</taxon>
        <taxon>Pentapetalae</taxon>
        <taxon>asterids</taxon>
        <taxon>lamiids</taxon>
        <taxon>Lamiales</taxon>
        <taxon>Pedaliaceae</taxon>
        <taxon>Sesamum</taxon>
    </lineage>
</organism>
<sequence length="164" mass="18097">MLTGLLVLIVVVLLLDTAYSLVPVSFLGKPRSKTPPPALRPRPSIELWRLLSANCNGSPIYFVIFSSSCCDNLAALHITANPVFHERTKHLDIDCHLVRDKYKEGFILPSHVPSHHQLVDMFTKVLPIRRFVELTSKLVLVDLHHAPTCGGGVEVSSLAVAINC</sequence>
<evidence type="ECO:0000313" key="2">
    <source>
        <dbReference type="EMBL" id="KAL0405592.1"/>
    </source>
</evidence>
<reference evidence="2" key="2">
    <citation type="journal article" date="2024" name="Plant">
        <title>Genomic evolution and insights into agronomic trait innovations of Sesamum species.</title>
        <authorList>
            <person name="Miao H."/>
            <person name="Wang L."/>
            <person name="Qu L."/>
            <person name="Liu H."/>
            <person name="Sun Y."/>
            <person name="Le M."/>
            <person name="Wang Q."/>
            <person name="Wei S."/>
            <person name="Zheng Y."/>
            <person name="Lin W."/>
            <person name="Duan Y."/>
            <person name="Cao H."/>
            <person name="Xiong S."/>
            <person name="Wang X."/>
            <person name="Wei L."/>
            <person name="Li C."/>
            <person name="Ma Q."/>
            <person name="Ju M."/>
            <person name="Zhao R."/>
            <person name="Li G."/>
            <person name="Mu C."/>
            <person name="Tian Q."/>
            <person name="Mei H."/>
            <person name="Zhang T."/>
            <person name="Gao T."/>
            <person name="Zhang H."/>
        </authorList>
    </citation>
    <scope>NUCLEOTIDE SEQUENCE</scope>
    <source>
        <strain evidence="2">KEN1</strain>
    </source>
</reference>
<proteinExistence type="predicted"/>
<dbReference type="CDD" id="cd09272">
    <property type="entry name" value="RNase_HI_RT_Ty1"/>
    <property type="match status" value="1"/>
</dbReference>
<reference evidence="2" key="1">
    <citation type="submission" date="2020-06" db="EMBL/GenBank/DDBJ databases">
        <authorList>
            <person name="Li T."/>
            <person name="Hu X."/>
            <person name="Zhang T."/>
            <person name="Song X."/>
            <person name="Zhang H."/>
            <person name="Dai N."/>
            <person name="Sheng W."/>
            <person name="Hou X."/>
            <person name="Wei L."/>
        </authorList>
    </citation>
    <scope>NUCLEOTIDE SEQUENCE</scope>
    <source>
        <strain evidence="2">KEN1</strain>
        <tissue evidence="2">Leaf</tissue>
    </source>
</reference>
<evidence type="ECO:0000256" key="1">
    <source>
        <dbReference type="SAM" id="SignalP"/>
    </source>
</evidence>
<comment type="caution">
    <text evidence="2">The sequence shown here is derived from an EMBL/GenBank/DDBJ whole genome shotgun (WGS) entry which is preliminary data.</text>
</comment>
<feature type="signal peptide" evidence="1">
    <location>
        <begin position="1"/>
        <end position="20"/>
    </location>
</feature>
<gene>
    <name evidence="2" type="ORF">Slati_3873100</name>
</gene>
<dbReference type="EMBL" id="JACGWN010000014">
    <property type="protein sequence ID" value="KAL0405592.1"/>
    <property type="molecule type" value="Genomic_DNA"/>
</dbReference>